<gene>
    <name evidence="1" type="ORF">EBB45_01955</name>
</gene>
<keyword evidence="2" id="KW-1185">Reference proteome</keyword>
<sequence>MRVLRQIELFEQFLTKSDKEIIKFAREYGVELTKEEVRQLRPIAQNASVTWLITGIPNYVFKEVERIVGTKKFKQLLTFLP</sequence>
<dbReference type="OrthoDB" id="2454833at2"/>
<reference evidence="1 2" key="1">
    <citation type="journal article" date="2013" name="J. Microbiol.">
        <title>Lysinibacillus chungkukjangi sp. nov., isolated from Chungkukjang, Korean fermented soybean food.</title>
        <authorList>
            <person name="Kim S.J."/>
            <person name="Jang Y.H."/>
            <person name="Hamada M."/>
            <person name="Ahn J.H."/>
            <person name="Weon H.Y."/>
            <person name="Suzuki K."/>
            <person name="Whang K.S."/>
            <person name="Kwon S.W."/>
        </authorList>
    </citation>
    <scope>NUCLEOTIDE SEQUENCE [LARGE SCALE GENOMIC DNA]</scope>
    <source>
        <strain evidence="1 2">MCCC 1A12701</strain>
    </source>
</reference>
<dbReference type="EMBL" id="RRCT01000001">
    <property type="protein sequence ID" value="RQW76335.1"/>
    <property type="molecule type" value="Genomic_DNA"/>
</dbReference>
<dbReference type="RefSeq" id="WP_124762070.1">
    <property type="nucleotide sequence ID" value="NZ_JAFBDY010000001.1"/>
</dbReference>
<organism evidence="1 2">
    <name type="scientific">Lysinibacillus composti</name>
    <dbReference type="NCBI Taxonomy" id="720633"/>
    <lineage>
        <taxon>Bacteria</taxon>
        <taxon>Bacillati</taxon>
        <taxon>Bacillota</taxon>
        <taxon>Bacilli</taxon>
        <taxon>Bacillales</taxon>
        <taxon>Bacillaceae</taxon>
        <taxon>Lysinibacillus</taxon>
    </lineage>
</organism>
<dbReference type="Proteomes" id="UP000274033">
    <property type="component" value="Unassembled WGS sequence"/>
</dbReference>
<comment type="caution">
    <text evidence="1">The sequence shown here is derived from an EMBL/GenBank/DDBJ whole genome shotgun (WGS) entry which is preliminary data.</text>
</comment>
<evidence type="ECO:0000313" key="1">
    <source>
        <dbReference type="EMBL" id="RQW76335.1"/>
    </source>
</evidence>
<protein>
    <submittedName>
        <fullName evidence="1">DUF2624 family protein</fullName>
    </submittedName>
</protein>
<name>A0A3N9UKB6_9BACI</name>
<accession>A0A3N9UKB6</accession>
<dbReference type="AlphaFoldDB" id="A0A3N9UKB6"/>
<evidence type="ECO:0000313" key="2">
    <source>
        <dbReference type="Proteomes" id="UP000274033"/>
    </source>
</evidence>
<proteinExistence type="predicted"/>